<comment type="caution">
    <text evidence="9">The sequence shown here is derived from an EMBL/GenBank/DDBJ whole genome shotgun (WGS) entry which is preliminary data.</text>
</comment>
<protein>
    <recommendedName>
        <fullName evidence="11">Transporter</fullName>
    </recommendedName>
</protein>
<evidence type="ECO:0000256" key="4">
    <source>
        <dbReference type="ARBA" id="ARBA00022452"/>
    </source>
</evidence>
<accession>A0A0L8AH79</accession>
<evidence type="ECO:0000256" key="1">
    <source>
        <dbReference type="ARBA" id="ARBA00004442"/>
    </source>
</evidence>
<dbReference type="EMBL" id="JSVA01000020">
    <property type="protein sequence ID" value="KOF01631.1"/>
    <property type="molecule type" value="Genomic_DNA"/>
</dbReference>
<evidence type="ECO:0000256" key="6">
    <source>
        <dbReference type="ARBA" id="ARBA00023136"/>
    </source>
</evidence>
<comment type="similarity">
    <text evidence="2">Belongs to the outer membrane factor (OMF) (TC 1.B.17) family.</text>
</comment>
<evidence type="ECO:0008006" key="11">
    <source>
        <dbReference type="Google" id="ProtNLM"/>
    </source>
</evidence>
<dbReference type="GO" id="GO:0015288">
    <property type="term" value="F:porin activity"/>
    <property type="evidence" value="ECO:0007669"/>
    <property type="project" value="TreeGrafter"/>
</dbReference>
<keyword evidence="6" id="KW-0472">Membrane</keyword>
<dbReference type="RefSeq" id="WP_053224848.1">
    <property type="nucleotide sequence ID" value="NZ_JSVA01000020.1"/>
</dbReference>
<organism evidence="9 10">
    <name type="scientific">Roseivirga seohaensis subsp. aquiponti</name>
    <dbReference type="NCBI Taxonomy" id="1566026"/>
    <lineage>
        <taxon>Bacteria</taxon>
        <taxon>Pseudomonadati</taxon>
        <taxon>Bacteroidota</taxon>
        <taxon>Cytophagia</taxon>
        <taxon>Cytophagales</taxon>
        <taxon>Roseivirgaceae</taxon>
        <taxon>Roseivirga</taxon>
    </lineage>
</organism>
<dbReference type="GO" id="GO:1990281">
    <property type="term" value="C:efflux pump complex"/>
    <property type="evidence" value="ECO:0007669"/>
    <property type="project" value="TreeGrafter"/>
</dbReference>
<keyword evidence="5" id="KW-0812">Transmembrane</keyword>
<dbReference type="Pfam" id="PF02321">
    <property type="entry name" value="OEP"/>
    <property type="match status" value="2"/>
</dbReference>
<feature type="signal peptide" evidence="8">
    <location>
        <begin position="1"/>
        <end position="19"/>
    </location>
</feature>
<evidence type="ECO:0000256" key="7">
    <source>
        <dbReference type="ARBA" id="ARBA00023237"/>
    </source>
</evidence>
<keyword evidence="4" id="KW-1134">Transmembrane beta strand</keyword>
<dbReference type="Proteomes" id="UP000036908">
    <property type="component" value="Unassembled WGS sequence"/>
</dbReference>
<dbReference type="AlphaFoldDB" id="A0A0L8AH79"/>
<evidence type="ECO:0000313" key="10">
    <source>
        <dbReference type="Proteomes" id="UP000036908"/>
    </source>
</evidence>
<evidence type="ECO:0000256" key="5">
    <source>
        <dbReference type="ARBA" id="ARBA00022692"/>
    </source>
</evidence>
<dbReference type="Gene3D" id="1.20.1600.10">
    <property type="entry name" value="Outer membrane efflux proteins (OEP)"/>
    <property type="match status" value="1"/>
</dbReference>
<dbReference type="PATRIC" id="fig|1566026.4.peg.1725"/>
<dbReference type="OrthoDB" id="9771205at2"/>
<feature type="chain" id="PRO_5005579893" description="Transporter" evidence="8">
    <location>
        <begin position="20"/>
        <end position="436"/>
    </location>
</feature>
<dbReference type="GO" id="GO:0015562">
    <property type="term" value="F:efflux transmembrane transporter activity"/>
    <property type="evidence" value="ECO:0007669"/>
    <property type="project" value="InterPro"/>
</dbReference>
<dbReference type="InterPro" id="IPR003423">
    <property type="entry name" value="OMP_efflux"/>
</dbReference>
<proteinExistence type="inferred from homology"/>
<evidence type="ECO:0000256" key="2">
    <source>
        <dbReference type="ARBA" id="ARBA00007613"/>
    </source>
</evidence>
<dbReference type="PANTHER" id="PTHR30026">
    <property type="entry name" value="OUTER MEMBRANE PROTEIN TOLC"/>
    <property type="match status" value="1"/>
</dbReference>
<keyword evidence="7" id="KW-0998">Cell outer membrane</keyword>
<dbReference type="SUPFAM" id="SSF56954">
    <property type="entry name" value="Outer membrane efflux proteins (OEP)"/>
    <property type="match status" value="1"/>
</dbReference>
<evidence type="ECO:0000313" key="9">
    <source>
        <dbReference type="EMBL" id="KOF01631.1"/>
    </source>
</evidence>
<gene>
    <name evidence="9" type="ORF">OB69_16460</name>
</gene>
<keyword evidence="3" id="KW-0813">Transport</keyword>
<comment type="subcellular location">
    <subcellularLocation>
        <location evidence="1">Cell outer membrane</location>
    </subcellularLocation>
</comment>
<reference evidence="10" key="1">
    <citation type="submission" date="2014-11" db="EMBL/GenBank/DDBJ databases">
        <title>Genome sequencing of Roseivirga sp. D-25.</title>
        <authorList>
            <person name="Selvaratnam C."/>
            <person name="Thevarajoo S."/>
            <person name="Goh K.M."/>
            <person name="Eee R."/>
            <person name="Chan K.-G."/>
            <person name="Chong C.S."/>
        </authorList>
    </citation>
    <scope>NUCLEOTIDE SEQUENCE [LARGE SCALE GENOMIC DNA]</scope>
    <source>
        <strain evidence="10">D-25</strain>
    </source>
</reference>
<dbReference type="PANTHER" id="PTHR30026:SF20">
    <property type="entry name" value="OUTER MEMBRANE PROTEIN TOLC"/>
    <property type="match status" value="1"/>
</dbReference>
<dbReference type="InterPro" id="IPR051906">
    <property type="entry name" value="TolC-like"/>
</dbReference>
<keyword evidence="8" id="KW-0732">Signal</keyword>
<name>A0A0L8AH79_9BACT</name>
<sequence length="436" mass="49311">MKMKIALALLFFALVKVSAQEPLTITEAVQLGLEHNLSIKISKKSAETSANNSDMSYGALLPTFGISANKSYSNTDVTQQLANSNETREIKDAKTNNLNISPTLNWTVFDGLGMFHTRDRLKAQAQLGEDDLQIQIENNIALISNAYYRVVLEQERARVFQDALDLSKQRLELANTRYEVGKASKLVYLQAQVDYNSDSSSFLIQQELINNVKLELNRLLGQDLESEFEITSGFSFDSSIQLEDVLAEANLNSPAVVRAQRNREVNYLQIKELNAEKYPTISLNFGYTYNDRNSDAGAVLSNLSTGFNYGAGLNFNIFNGFDLKRREQNAKIQLEVAELQIRDITQSLESDVRKVYGNYRNNIRLYQLEELNLEVAKENYDIALERFKVGNSTAIELREAQINLVQAEIRKITTQYNVKLSEIELKRLSGGNVNRQ</sequence>
<dbReference type="GO" id="GO:0009279">
    <property type="term" value="C:cell outer membrane"/>
    <property type="evidence" value="ECO:0007669"/>
    <property type="project" value="UniProtKB-SubCell"/>
</dbReference>
<keyword evidence="10" id="KW-1185">Reference proteome</keyword>
<evidence type="ECO:0000256" key="8">
    <source>
        <dbReference type="SAM" id="SignalP"/>
    </source>
</evidence>
<evidence type="ECO:0000256" key="3">
    <source>
        <dbReference type="ARBA" id="ARBA00022448"/>
    </source>
</evidence>